<evidence type="ECO:0000313" key="2">
    <source>
        <dbReference type="Proteomes" id="UP000006729"/>
    </source>
</evidence>
<proteinExistence type="predicted"/>
<dbReference type="PANTHER" id="PTHR31286">
    <property type="entry name" value="GLYCINE-RICH CELL WALL STRUCTURAL PROTEIN 1.8-LIKE"/>
    <property type="match status" value="1"/>
</dbReference>
<protein>
    <submittedName>
        <fullName evidence="1">Uncharacterized protein</fullName>
    </submittedName>
</protein>
<gene>
    <name evidence="1" type="ORF">POPTR_018G076100</name>
</gene>
<name>A0A2K1WXF8_POPTR</name>
<sequence length="167" mass="18224">MLTIPVWVKFPSLSIKCRSPKCLSKIACIIGKPLQSDMLTSSMSRLSYARVLVEVNLLSDLPYFVDITLPNGNVLCQQVVYETLPRFYKHCRVLGHLTSTCTTSSAVQSNPMSQVNTVNAHNSRGSVFQRLGPSTVSPVVDEQGISLPTGCGVDPMHLEIKAASDGW</sequence>
<dbReference type="InParanoid" id="A0A2K1WXF8"/>
<keyword evidence="2" id="KW-1185">Reference proteome</keyword>
<dbReference type="EMBL" id="CM009307">
    <property type="protein sequence ID" value="PNS93215.1"/>
    <property type="molecule type" value="Genomic_DNA"/>
</dbReference>
<organism evidence="1 2">
    <name type="scientific">Populus trichocarpa</name>
    <name type="common">Western balsam poplar</name>
    <name type="synonym">Populus balsamifera subsp. trichocarpa</name>
    <dbReference type="NCBI Taxonomy" id="3694"/>
    <lineage>
        <taxon>Eukaryota</taxon>
        <taxon>Viridiplantae</taxon>
        <taxon>Streptophyta</taxon>
        <taxon>Embryophyta</taxon>
        <taxon>Tracheophyta</taxon>
        <taxon>Spermatophyta</taxon>
        <taxon>Magnoliopsida</taxon>
        <taxon>eudicotyledons</taxon>
        <taxon>Gunneridae</taxon>
        <taxon>Pentapetalae</taxon>
        <taxon>rosids</taxon>
        <taxon>fabids</taxon>
        <taxon>Malpighiales</taxon>
        <taxon>Salicaceae</taxon>
        <taxon>Saliceae</taxon>
        <taxon>Populus</taxon>
    </lineage>
</organism>
<evidence type="ECO:0000313" key="1">
    <source>
        <dbReference type="EMBL" id="PNS93215.1"/>
    </source>
</evidence>
<dbReference type="InterPro" id="IPR040256">
    <property type="entry name" value="At4g02000-like"/>
</dbReference>
<dbReference type="AlphaFoldDB" id="A0A2K1WXF8"/>
<accession>A0A2K1WXF8</accession>
<dbReference type="PANTHER" id="PTHR31286:SF180">
    <property type="entry name" value="OS10G0362600 PROTEIN"/>
    <property type="match status" value="1"/>
</dbReference>
<reference evidence="1 2" key="1">
    <citation type="journal article" date="2006" name="Science">
        <title>The genome of black cottonwood, Populus trichocarpa (Torr. &amp; Gray).</title>
        <authorList>
            <person name="Tuskan G.A."/>
            <person name="Difazio S."/>
            <person name="Jansson S."/>
            <person name="Bohlmann J."/>
            <person name="Grigoriev I."/>
            <person name="Hellsten U."/>
            <person name="Putnam N."/>
            <person name="Ralph S."/>
            <person name="Rombauts S."/>
            <person name="Salamov A."/>
            <person name="Schein J."/>
            <person name="Sterck L."/>
            <person name="Aerts A."/>
            <person name="Bhalerao R.R."/>
            <person name="Bhalerao R.P."/>
            <person name="Blaudez D."/>
            <person name="Boerjan W."/>
            <person name="Brun A."/>
            <person name="Brunner A."/>
            <person name="Busov V."/>
            <person name="Campbell M."/>
            <person name="Carlson J."/>
            <person name="Chalot M."/>
            <person name="Chapman J."/>
            <person name="Chen G.L."/>
            <person name="Cooper D."/>
            <person name="Coutinho P.M."/>
            <person name="Couturier J."/>
            <person name="Covert S."/>
            <person name="Cronk Q."/>
            <person name="Cunningham R."/>
            <person name="Davis J."/>
            <person name="Degroeve S."/>
            <person name="Dejardin A."/>
            <person name="Depamphilis C."/>
            <person name="Detter J."/>
            <person name="Dirks B."/>
            <person name="Dubchak I."/>
            <person name="Duplessis S."/>
            <person name="Ehlting J."/>
            <person name="Ellis B."/>
            <person name="Gendler K."/>
            <person name="Goodstein D."/>
            <person name="Gribskov M."/>
            <person name="Grimwood J."/>
            <person name="Groover A."/>
            <person name="Gunter L."/>
            <person name="Hamberger B."/>
            <person name="Heinze B."/>
            <person name="Helariutta Y."/>
            <person name="Henrissat B."/>
            <person name="Holligan D."/>
            <person name="Holt R."/>
            <person name="Huang W."/>
            <person name="Islam-Faridi N."/>
            <person name="Jones S."/>
            <person name="Jones-Rhoades M."/>
            <person name="Jorgensen R."/>
            <person name="Joshi C."/>
            <person name="Kangasjarvi J."/>
            <person name="Karlsson J."/>
            <person name="Kelleher C."/>
            <person name="Kirkpatrick R."/>
            <person name="Kirst M."/>
            <person name="Kohler A."/>
            <person name="Kalluri U."/>
            <person name="Larimer F."/>
            <person name="Leebens-Mack J."/>
            <person name="Leple J.C."/>
            <person name="Locascio P."/>
            <person name="Lou Y."/>
            <person name="Lucas S."/>
            <person name="Martin F."/>
            <person name="Montanini B."/>
            <person name="Napoli C."/>
            <person name="Nelson D.R."/>
            <person name="Nelson C."/>
            <person name="Nieminen K."/>
            <person name="Nilsson O."/>
            <person name="Pereda V."/>
            <person name="Peter G."/>
            <person name="Philippe R."/>
            <person name="Pilate G."/>
            <person name="Poliakov A."/>
            <person name="Razumovskaya J."/>
            <person name="Richardson P."/>
            <person name="Rinaldi C."/>
            <person name="Ritland K."/>
            <person name="Rouze P."/>
            <person name="Ryaboy D."/>
            <person name="Schmutz J."/>
            <person name="Schrader J."/>
            <person name="Segerman B."/>
            <person name="Shin H."/>
            <person name="Siddiqui A."/>
            <person name="Sterky F."/>
            <person name="Terry A."/>
            <person name="Tsai C.J."/>
            <person name="Uberbacher E."/>
            <person name="Unneberg P."/>
            <person name="Vahala J."/>
            <person name="Wall K."/>
            <person name="Wessler S."/>
            <person name="Yang G."/>
            <person name="Yin T."/>
            <person name="Douglas C."/>
            <person name="Marra M."/>
            <person name="Sandberg G."/>
            <person name="Van de Peer Y."/>
            <person name="Rokhsar D."/>
        </authorList>
    </citation>
    <scope>NUCLEOTIDE SEQUENCE [LARGE SCALE GENOMIC DNA]</scope>
    <source>
        <strain evidence="2">cv. Nisqually</strain>
    </source>
</reference>
<dbReference type="Proteomes" id="UP000006729">
    <property type="component" value="Chromosome 18"/>
</dbReference>